<accession>A0A6I6UUN8</accession>
<sequence length="279" mass="32699">MTRFDFFRPMIMPSPYTKYKEFHPAPFLRPYICCYWLASTYKMQVHRYSYDIIPDGCTDILFEYNRLSQTSSVTYYGMFDEYFDATEQHHPHKITFGIRFYPMSSAYFIREKAKDTARSMTDLNHLNQSLMGKLKDQLLQINHVTEMIACCDLIFSEELKDSLLFRQDASLPAILSTIVSGRGTSTVEEIARKEVISTRTMNRLFAERIGLSPKKFSQIIRFPSILKEWVRHPNRTDLADGYFDQSHSIKDFKKRTGKSPSQLQVSDFYNTVFHLSDTI</sequence>
<reference evidence="2 3" key="1">
    <citation type="submission" date="2019-06" db="EMBL/GenBank/DDBJ databases">
        <title>An operon consisting of a P-type ATPase gene and a transcriptional regular gene given the different cadmium resistance in Bacillus vietamensis 151-6 and Bacillus marisflavi 151-25.</title>
        <authorList>
            <person name="Yu X."/>
        </authorList>
    </citation>
    <scope>NUCLEOTIDE SEQUENCE [LARGE SCALE GENOMIC DNA]</scope>
    <source>
        <strain evidence="2 3">151-6</strain>
    </source>
</reference>
<dbReference type="Proteomes" id="UP000465062">
    <property type="component" value="Chromosome"/>
</dbReference>
<gene>
    <name evidence="2" type="ORF">FHE72_16875</name>
</gene>
<dbReference type="GO" id="GO:0003700">
    <property type="term" value="F:DNA-binding transcription factor activity"/>
    <property type="evidence" value="ECO:0007669"/>
    <property type="project" value="InterPro"/>
</dbReference>
<name>A0A6I6UUN8_9BACI</name>
<dbReference type="SMART" id="SM00342">
    <property type="entry name" value="HTH_ARAC"/>
    <property type="match status" value="1"/>
</dbReference>
<feature type="domain" description="HTH araC/xylS-type" evidence="1">
    <location>
        <begin position="168"/>
        <end position="266"/>
    </location>
</feature>
<proteinExistence type="predicted"/>
<dbReference type="AlphaFoldDB" id="A0A6I6UUN8"/>
<dbReference type="Pfam" id="PF20240">
    <property type="entry name" value="DUF6597"/>
    <property type="match status" value="1"/>
</dbReference>
<dbReference type="Gene3D" id="1.10.10.60">
    <property type="entry name" value="Homeodomain-like"/>
    <property type="match status" value="1"/>
</dbReference>
<dbReference type="EMBL" id="CP047394">
    <property type="protein sequence ID" value="QHE62506.1"/>
    <property type="molecule type" value="Genomic_DNA"/>
</dbReference>
<dbReference type="KEGG" id="bvq:FHE72_16875"/>
<dbReference type="RefSeq" id="WP_159362413.1">
    <property type="nucleotide sequence ID" value="NZ_CP047394.1"/>
</dbReference>
<evidence type="ECO:0000259" key="1">
    <source>
        <dbReference type="PROSITE" id="PS01124"/>
    </source>
</evidence>
<organism evidence="2 3">
    <name type="scientific">Rossellomorea vietnamensis</name>
    <dbReference type="NCBI Taxonomy" id="218284"/>
    <lineage>
        <taxon>Bacteria</taxon>
        <taxon>Bacillati</taxon>
        <taxon>Bacillota</taxon>
        <taxon>Bacilli</taxon>
        <taxon>Bacillales</taxon>
        <taxon>Bacillaceae</taxon>
        <taxon>Rossellomorea</taxon>
    </lineage>
</organism>
<evidence type="ECO:0000313" key="2">
    <source>
        <dbReference type="EMBL" id="QHE62506.1"/>
    </source>
</evidence>
<dbReference type="InterPro" id="IPR018060">
    <property type="entry name" value="HTH_AraC"/>
</dbReference>
<protein>
    <submittedName>
        <fullName evidence="2">Helix-turn-helix domain-containing protein</fullName>
    </submittedName>
</protein>
<dbReference type="GO" id="GO:0043565">
    <property type="term" value="F:sequence-specific DNA binding"/>
    <property type="evidence" value="ECO:0007669"/>
    <property type="project" value="InterPro"/>
</dbReference>
<evidence type="ECO:0000313" key="3">
    <source>
        <dbReference type="Proteomes" id="UP000465062"/>
    </source>
</evidence>
<dbReference type="InterPro" id="IPR046532">
    <property type="entry name" value="DUF6597"/>
</dbReference>
<dbReference type="PROSITE" id="PS01124">
    <property type="entry name" value="HTH_ARAC_FAMILY_2"/>
    <property type="match status" value="1"/>
</dbReference>